<dbReference type="EMBL" id="CP001769">
    <property type="protein sequence ID" value="ADB41497.1"/>
    <property type="molecule type" value="Genomic_DNA"/>
</dbReference>
<reference evidence="1 2" key="1">
    <citation type="journal article" date="2010" name="Stand. Genomic Sci.">
        <title>Complete genome sequence of Spirosoma linguale type strain (1).</title>
        <authorList>
            <person name="Lail K."/>
            <person name="Sikorski J."/>
            <person name="Saunders E."/>
            <person name="Lapidus A."/>
            <person name="Glavina Del Rio T."/>
            <person name="Copeland A."/>
            <person name="Tice H."/>
            <person name="Cheng J.-F."/>
            <person name="Lucas S."/>
            <person name="Nolan M."/>
            <person name="Bruce D."/>
            <person name="Goodwin L."/>
            <person name="Pitluck S."/>
            <person name="Ivanova N."/>
            <person name="Mavromatis K."/>
            <person name="Ovchinnikova G."/>
            <person name="Pati A."/>
            <person name="Chen A."/>
            <person name="Palaniappan K."/>
            <person name="Land M."/>
            <person name="Hauser L."/>
            <person name="Chang Y.-J."/>
            <person name="Jeffries C.D."/>
            <person name="Chain P."/>
            <person name="Brettin T."/>
            <person name="Detter J.C."/>
            <person name="Schuetze A."/>
            <person name="Rohde M."/>
            <person name="Tindall B.J."/>
            <person name="Goeker M."/>
            <person name="Bristow J."/>
            <person name="Eisen J.A."/>
            <person name="Markowitz V."/>
            <person name="Hugenholtz P."/>
            <person name="Kyrpides N.C."/>
            <person name="Klenk H.-P."/>
            <person name="Chen F."/>
        </authorList>
    </citation>
    <scope>NUCLEOTIDE SEQUENCE [LARGE SCALE GENOMIC DNA]</scope>
    <source>
        <strain evidence="2">ATCC 33905 / DSM 74 / LMG 10896 / Claus 1</strain>
    </source>
</reference>
<dbReference type="PANTHER" id="PTHR34849:SF3">
    <property type="entry name" value="SSR2962 PROTEIN"/>
    <property type="match status" value="1"/>
</dbReference>
<dbReference type="InterPro" id="IPR009057">
    <property type="entry name" value="Homeodomain-like_sf"/>
</dbReference>
<sequence length="78" mass="8650">MINYKDRIVSDHQVMLGKPVIKGTRITVELILRKLSEGAVIADLLAMYPHLQETDILAALTYASDILANEEVIMLKAA</sequence>
<dbReference type="Pfam" id="PF04255">
    <property type="entry name" value="DUF433"/>
    <property type="match status" value="1"/>
</dbReference>
<dbReference type="Proteomes" id="UP000002028">
    <property type="component" value="Chromosome"/>
</dbReference>
<accession>D2QRR5</accession>
<dbReference type="AlphaFoldDB" id="D2QRR5"/>
<dbReference type="eggNOG" id="COG2442">
    <property type="taxonomic scope" value="Bacteria"/>
</dbReference>
<dbReference type="RefSeq" id="WP_012929993.1">
    <property type="nucleotide sequence ID" value="NC_013730.1"/>
</dbReference>
<organism evidence="1 2">
    <name type="scientific">Spirosoma linguale (strain ATCC 33905 / DSM 74 / LMG 10896 / Claus 1)</name>
    <dbReference type="NCBI Taxonomy" id="504472"/>
    <lineage>
        <taxon>Bacteria</taxon>
        <taxon>Pseudomonadati</taxon>
        <taxon>Bacteroidota</taxon>
        <taxon>Cytophagia</taxon>
        <taxon>Cytophagales</taxon>
        <taxon>Cytophagaceae</taxon>
        <taxon>Spirosoma</taxon>
    </lineage>
</organism>
<evidence type="ECO:0000313" key="1">
    <source>
        <dbReference type="EMBL" id="ADB41497.1"/>
    </source>
</evidence>
<dbReference type="Gene3D" id="1.10.10.10">
    <property type="entry name" value="Winged helix-like DNA-binding domain superfamily/Winged helix DNA-binding domain"/>
    <property type="match status" value="1"/>
</dbReference>
<gene>
    <name evidence="1" type="ordered locus">Slin_5531</name>
</gene>
<evidence type="ECO:0000313" key="2">
    <source>
        <dbReference type="Proteomes" id="UP000002028"/>
    </source>
</evidence>
<proteinExistence type="predicted"/>
<dbReference type="SUPFAM" id="SSF46689">
    <property type="entry name" value="Homeodomain-like"/>
    <property type="match status" value="1"/>
</dbReference>
<keyword evidence="2" id="KW-1185">Reference proteome</keyword>
<dbReference type="PANTHER" id="PTHR34849">
    <property type="entry name" value="SSL5025 PROTEIN"/>
    <property type="match status" value="1"/>
</dbReference>
<protein>
    <recommendedName>
        <fullName evidence="3">Antitoxin</fullName>
    </recommendedName>
</protein>
<dbReference type="STRING" id="504472.Slin_5531"/>
<dbReference type="InterPro" id="IPR036388">
    <property type="entry name" value="WH-like_DNA-bd_sf"/>
</dbReference>
<evidence type="ECO:0008006" key="3">
    <source>
        <dbReference type="Google" id="ProtNLM"/>
    </source>
</evidence>
<dbReference type="KEGG" id="sli:Slin_5531"/>
<name>D2QRR5_SPILD</name>
<dbReference type="HOGENOM" id="CLU_126005_1_2_10"/>
<dbReference type="InterPro" id="IPR007367">
    <property type="entry name" value="DUF433"/>
</dbReference>